<dbReference type="SMART" id="SM00446">
    <property type="entry name" value="LRRcap"/>
    <property type="match status" value="1"/>
</dbReference>
<dbReference type="GO" id="GO:0005634">
    <property type="term" value="C:nucleus"/>
    <property type="evidence" value="ECO:0007669"/>
    <property type="project" value="UniProtKB-SubCell"/>
</dbReference>
<dbReference type="InterPro" id="IPR003603">
    <property type="entry name" value="U2A'_phosphoprotein32A_C"/>
</dbReference>
<keyword evidence="2" id="KW-0433">Leucine-rich repeat</keyword>
<dbReference type="AlphaFoldDB" id="J4IBA2"/>
<comment type="subcellular location">
    <subcellularLocation>
        <location evidence="1">Nucleus</location>
    </subcellularLocation>
</comment>
<dbReference type="InParanoid" id="J4IBA2"/>
<evidence type="ECO:0000256" key="5">
    <source>
        <dbReference type="ARBA" id="ARBA00023460"/>
    </source>
</evidence>
<dbReference type="STRING" id="599839.J4IBA2"/>
<dbReference type="SMART" id="SM00369">
    <property type="entry name" value="LRR_TYP"/>
    <property type="match status" value="4"/>
</dbReference>
<evidence type="ECO:0000256" key="1">
    <source>
        <dbReference type="ARBA" id="ARBA00004123"/>
    </source>
</evidence>
<dbReference type="PANTHER" id="PTHR46652">
    <property type="entry name" value="LEUCINE-RICH REPEAT AND IQ DOMAIN-CONTAINING PROTEIN 1-RELATED"/>
    <property type="match status" value="1"/>
</dbReference>
<gene>
    <name evidence="8" type="ORF">FIBRA_06477</name>
</gene>
<dbReference type="Gene3D" id="3.80.10.10">
    <property type="entry name" value="Ribonuclease Inhibitor"/>
    <property type="match status" value="2"/>
</dbReference>
<dbReference type="FunFam" id="3.80.10.10:FF:000055">
    <property type="entry name" value="Protein phosphatase 1 regulatory subunit 7"/>
    <property type="match status" value="1"/>
</dbReference>
<evidence type="ECO:0000256" key="3">
    <source>
        <dbReference type="ARBA" id="ARBA00022737"/>
    </source>
</evidence>
<feature type="compositionally biased region" description="Polar residues" evidence="6">
    <location>
        <begin position="1"/>
        <end position="28"/>
    </location>
</feature>
<dbReference type="GeneID" id="24099217"/>
<dbReference type="PANTHER" id="PTHR46652:SF3">
    <property type="entry name" value="LEUCINE-RICH REPEAT-CONTAINING PROTEIN 9"/>
    <property type="match status" value="1"/>
</dbReference>
<dbReference type="InterPro" id="IPR003591">
    <property type="entry name" value="Leu-rich_rpt_typical-subtyp"/>
</dbReference>
<proteinExistence type="inferred from homology"/>
<evidence type="ECO:0000256" key="2">
    <source>
        <dbReference type="ARBA" id="ARBA00022614"/>
    </source>
</evidence>
<keyword evidence="3" id="KW-0677">Repeat</keyword>
<dbReference type="Pfam" id="PF13855">
    <property type="entry name" value="LRR_8"/>
    <property type="match status" value="1"/>
</dbReference>
<evidence type="ECO:0000256" key="6">
    <source>
        <dbReference type="SAM" id="MobiDB-lite"/>
    </source>
</evidence>
<protein>
    <recommendedName>
        <fullName evidence="7">U2A'/phosphoprotein 32 family A C-terminal domain-containing protein</fullName>
    </recommendedName>
</protein>
<evidence type="ECO:0000256" key="4">
    <source>
        <dbReference type="ARBA" id="ARBA00023242"/>
    </source>
</evidence>
<comment type="similarity">
    <text evidence="5">Belongs to the SDS22 family.</text>
</comment>
<dbReference type="EMBL" id="HE797150">
    <property type="protein sequence ID" value="CCM04306.1"/>
    <property type="molecule type" value="Genomic_DNA"/>
</dbReference>
<dbReference type="FunCoup" id="J4IBA2">
    <property type="interactions" value="211"/>
</dbReference>
<evidence type="ECO:0000259" key="7">
    <source>
        <dbReference type="SMART" id="SM00446"/>
    </source>
</evidence>
<dbReference type="InterPro" id="IPR032675">
    <property type="entry name" value="LRR_dom_sf"/>
</dbReference>
<keyword evidence="9" id="KW-1185">Reference proteome</keyword>
<reference evidence="8 9" key="1">
    <citation type="journal article" date="2012" name="Appl. Environ. Microbiol.">
        <title>Short-read sequencing for genomic analysis of the brown rot fungus Fibroporia radiculosa.</title>
        <authorList>
            <person name="Tang J.D."/>
            <person name="Perkins A.D."/>
            <person name="Sonstegard T.S."/>
            <person name="Schroeder S.G."/>
            <person name="Burgess S.C."/>
            <person name="Diehl S.V."/>
        </authorList>
    </citation>
    <scope>NUCLEOTIDE SEQUENCE [LARGE SCALE GENOMIC DNA]</scope>
    <source>
        <strain evidence="8 9">TFFH 294</strain>
    </source>
</reference>
<dbReference type="RefSeq" id="XP_012183589.1">
    <property type="nucleotide sequence ID" value="XM_012328199.1"/>
</dbReference>
<sequence>MEGSSTPANGKQETTSILVSSGNSNAHPTKSARVATVVQVSAADGDSSGAEDEAQEEARVDDSAILEDLPDDTEEIDLVHARIHSISALGLPRFGAHLKKLCLRQNYISVLDPEVMKALAGLEELDLYDNKVKTVDEALSGLSKLTVLDLSFNLLRRVPDTLHYLRALDTVYFVQNKISQISGLDSVGTTLRSLELGGNRLRRIENLDALVNLQELWLGKNKIVKLENLGSLKRLKILSIQSNRITKLEGLEGLDDLEELYLSHNGIERLEGLEKNTKLRVLDVGNNFVKALENLSHSTTLGELWINDNRIDTLDTLEPQLKHVETLRTIYLERNPVQASEGVNYRRKVMLALPQVEQLDATYVRQVDRVVD</sequence>
<dbReference type="OrthoDB" id="266138at2759"/>
<feature type="domain" description="U2A'/phosphoprotein 32 family A C-terminal" evidence="7">
    <location>
        <begin position="342"/>
        <end position="360"/>
    </location>
</feature>
<evidence type="ECO:0000313" key="9">
    <source>
        <dbReference type="Proteomes" id="UP000006352"/>
    </source>
</evidence>
<evidence type="ECO:0000313" key="8">
    <source>
        <dbReference type="EMBL" id="CCM04306.1"/>
    </source>
</evidence>
<name>J4IBA2_9APHY</name>
<dbReference type="Proteomes" id="UP000006352">
    <property type="component" value="Unassembled WGS sequence"/>
</dbReference>
<dbReference type="InterPro" id="IPR025875">
    <property type="entry name" value="Leu-rich_rpt_4"/>
</dbReference>
<dbReference type="HOGENOM" id="CLU_044236_0_0_1"/>
<dbReference type="SUPFAM" id="SSF52058">
    <property type="entry name" value="L domain-like"/>
    <property type="match status" value="1"/>
</dbReference>
<keyword evidence="4" id="KW-0539">Nucleus</keyword>
<feature type="region of interest" description="Disordered" evidence="6">
    <location>
        <begin position="1"/>
        <end position="66"/>
    </location>
</feature>
<organism evidence="8 9">
    <name type="scientific">Fibroporia radiculosa</name>
    <dbReference type="NCBI Taxonomy" id="599839"/>
    <lineage>
        <taxon>Eukaryota</taxon>
        <taxon>Fungi</taxon>
        <taxon>Dikarya</taxon>
        <taxon>Basidiomycota</taxon>
        <taxon>Agaricomycotina</taxon>
        <taxon>Agaricomycetes</taxon>
        <taxon>Polyporales</taxon>
        <taxon>Fibroporiaceae</taxon>
        <taxon>Fibroporia</taxon>
    </lineage>
</organism>
<dbReference type="SMART" id="SM00365">
    <property type="entry name" value="LRR_SD22"/>
    <property type="match status" value="9"/>
</dbReference>
<accession>J4IBA2</accession>
<dbReference type="Pfam" id="PF12799">
    <property type="entry name" value="LRR_4"/>
    <property type="match status" value="2"/>
</dbReference>
<dbReference type="InterPro" id="IPR050836">
    <property type="entry name" value="SDS22/Internalin_LRR"/>
</dbReference>
<dbReference type="InterPro" id="IPR001611">
    <property type="entry name" value="Leu-rich_rpt"/>
</dbReference>
<dbReference type="PROSITE" id="PS51450">
    <property type="entry name" value="LRR"/>
    <property type="match status" value="6"/>
</dbReference>